<sequence>IRILPHVHDTGAFFVALLEKVSPLPGEKIYKEKDAEEREAGESGSETQRVRQPPKKKQRTGFKEEPYFYFEKDEPIWPGISQFYDMNPEVDPTHFLSRTNDGKKRNLYFTNKLVKDVVTLNQDHIKIINTGVKVLVRSDNKGADCDFRLAQEGSQVLLPLFKKRKISITRDDMVTMLLNDDMCEPPEIEKMDTKTQEQCENLESGSLAFTHKREDGVEITLVGWKGAKSVRGYVAKHDRIHYLRLLNADTSKYEKNKYQEQRDLLQKNGSIDDNNENSNEILAENGTTKNDDLENGNITEVKENEIKNNENVDNEDNGNGNGDRNGNDHEMEINKQTG</sequence>
<keyword evidence="1" id="KW-0949">S-adenosyl-L-methionine</keyword>
<gene>
    <name evidence="4" type="ORF">MNOR_LOCUS21104</name>
</gene>
<dbReference type="GO" id="GO:0005737">
    <property type="term" value="C:cytoplasm"/>
    <property type="evidence" value="ECO:0007669"/>
    <property type="project" value="TreeGrafter"/>
</dbReference>
<feature type="non-terminal residue" evidence="4">
    <location>
        <position position="1"/>
    </location>
</feature>
<dbReference type="AlphaFoldDB" id="A0AAV2R883"/>
<dbReference type="GO" id="GO:0000049">
    <property type="term" value="F:tRNA binding"/>
    <property type="evidence" value="ECO:0007669"/>
    <property type="project" value="TreeGrafter"/>
</dbReference>
<dbReference type="GO" id="GO:0030488">
    <property type="term" value="P:tRNA methylation"/>
    <property type="evidence" value="ECO:0007669"/>
    <property type="project" value="TreeGrafter"/>
</dbReference>
<dbReference type="Pfam" id="PF25376">
    <property type="entry name" value="Pre-PUA_NSUN2"/>
    <property type="match status" value="1"/>
</dbReference>
<evidence type="ECO:0000313" key="4">
    <source>
        <dbReference type="EMBL" id="CAL4117065.1"/>
    </source>
</evidence>
<dbReference type="PANTHER" id="PTHR22808">
    <property type="entry name" value="NCL1 YEAST -RELATED NOL1/NOP2/FMU SUN DOMAIN-CONTAINING"/>
    <property type="match status" value="1"/>
</dbReference>
<keyword evidence="1" id="KW-0694">RNA-binding</keyword>
<dbReference type="PANTHER" id="PTHR22808:SF1">
    <property type="entry name" value="RNA CYTOSINE-C(5)-METHYLTRANSFERASE NSUN2-RELATED"/>
    <property type="match status" value="1"/>
</dbReference>
<dbReference type="InterPro" id="IPR057285">
    <property type="entry name" value="Pre-PUA_NSUN2"/>
</dbReference>
<dbReference type="Pfam" id="PF25378">
    <property type="entry name" value="PUA_NSUN2"/>
    <property type="match status" value="1"/>
</dbReference>
<reference evidence="4 5" key="1">
    <citation type="submission" date="2024-05" db="EMBL/GenBank/DDBJ databases">
        <authorList>
            <person name="Wallberg A."/>
        </authorList>
    </citation>
    <scope>NUCLEOTIDE SEQUENCE [LARGE SCALE GENOMIC DNA]</scope>
</reference>
<dbReference type="InterPro" id="IPR001678">
    <property type="entry name" value="MeTrfase_RsmB-F_NOP2_dom"/>
</dbReference>
<dbReference type="GO" id="GO:0005634">
    <property type="term" value="C:nucleus"/>
    <property type="evidence" value="ECO:0007669"/>
    <property type="project" value="TreeGrafter"/>
</dbReference>
<evidence type="ECO:0000256" key="2">
    <source>
        <dbReference type="SAM" id="MobiDB-lite"/>
    </source>
</evidence>
<feature type="compositionally biased region" description="Basic and acidic residues" evidence="2">
    <location>
        <begin position="300"/>
        <end position="310"/>
    </location>
</feature>
<dbReference type="EMBL" id="CAXKWB010016771">
    <property type="protein sequence ID" value="CAL4117065.1"/>
    <property type="molecule type" value="Genomic_DNA"/>
</dbReference>
<protein>
    <recommendedName>
        <fullName evidence="3">SAM-dependent MTase RsmB/NOP-type domain-containing protein</fullName>
    </recommendedName>
</protein>
<proteinExistence type="inferred from homology"/>
<comment type="caution">
    <text evidence="4">The sequence shown here is derived from an EMBL/GenBank/DDBJ whole genome shotgun (WGS) entry which is preliminary data.</text>
</comment>
<evidence type="ECO:0000313" key="5">
    <source>
        <dbReference type="Proteomes" id="UP001497623"/>
    </source>
</evidence>
<dbReference type="Proteomes" id="UP001497623">
    <property type="component" value="Unassembled WGS sequence"/>
</dbReference>
<name>A0AAV2R883_MEGNR</name>
<keyword evidence="1" id="KW-0489">Methyltransferase</keyword>
<feature type="compositionally biased region" description="Basic and acidic residues" evidence="2">
    <location>
        <begin position="325"/>
        <end position="338"/>
    </location>
</feature>
<dbReference type="PROSITE" id="PS51686">
    <property type="entry name" value="SAM_MT_RSMB_NOP"/>
    <property type="match status" value="1"/>
</dbReference>
<accession>A0AAV2R883</accession>
<feature type="domain" description="SAM-dependent MTase RsmB/NOP-type" evidence="3">
    <location>
        <begin position="1"/>
        <end position="21"/>
    </location>
</feature>
<feature type="compositionally biased region" description="Basic and acidic residues" evidence="2">
    <location>
        <begin position="29"/>
        <end position="41"/>
    </location>
</feature>
<keyword evidence="5" id="KW-1185">Reference proteome</keyword>
<organism evidence="4 5">
    <name type="scientific">Meganyctiphanes norvegica</name>
    <name type="common">Northern krill</name>
    <name type="synonym">Thysanopoda norvegica</name>
    <dbReference type="NCBI Taxonomy" id="48144"/>
    <lineage>
        <taxon>Eukaryota</taxon>
        <taxon>Metazoa</taxon>
        <taxon>Ecdysozoa</taxon>
        <taxon>Arthropoda</taxon>
        <taxon>Crustacea</taxon>
        <taxon>Multicrustacea</taxon>
        <taxon>Malacostraca</taxon>
        <taxon>Eumalacostraca</taxon>
        <taxon>Eucarida</taxon>
        <taxon>Euphausiacea</taxon>
        <taxon>Euphausiidae</taxon>
        <taxon>Meganyctiphanes</taxon>
    </lineage>
</organism>
<dbReference type="InterPro" id="IPR057286">
    <property type="entry name" value="PUA_NSUN2"/>
</dbReference>
<feature type="region of interest" description="Disordered" evidence="2">
    <location>
        <begin position="29"/>
        <end position="60"/>
    </location>
</feature>
<feature type="region of interest" description="Disordered" evidence="2">
    <location>
        <begin position="283"/>
        <end position="338"/>
    </location>
</feature>
<comment type="similarity">
    <text evidence="1">Belongs to the class I-like SAM-binding methyltransferase superfamily. RsmB/NOP family.</text>
</comment>
<keyword evidence="1" id="KW-0808">Transferase</keyword>
<dbReference type="InterPro" id="IPR023267">
    <property type="entry name" value="RCMT"/>
</dbReference>
<evidence type="ECO:0000256" key="1">
    <source>
        <dbReference type="PROSITE-ProRule" id="PRU01023"/>
    </source>
</evidence>
<comment type="caution">
    <text evidence="1">Lacks conserved residue(s) required for the propagation of feature annotation.</text>
</comment>
<evidence type="ECO:0000259" key="3">
    <source>
        <dbReference type="PROSITE" id="PS51686"/>
    </source>
</evidence>
<dbReference type="GO" id="GO:0016428">
    <property type="term" value="F:tRNA (cytidine-5-)-methyltransferase activity"/>
    <property type="evidence" value="ECO:0007669"/>
    <property type="project" value="TreeGrafter"/>
</dbReference>